<dbReference type="Pfam" id="PF02586">
    <property type="entry name" value="SRAP"/>
    <property type="match status" value="1"/>
</dbReference>
<evidence type="ECO:0000256" key="7">
    <source>
        <dbReference type="ARBA" id="ARBA00023239"/>
    </source>
</evidence>
<dbReference type="PANTHER" id="PTHR13604">
    <property type="entry name" value="DC12-RELATED"/>
    <property type="match status" value="1"/>
</dbReference>
<evidence type="ECO:0000256" key="3">
    <source>
        <dbReference type="ARBA" id="ARBA00022763"/>
    </source>
</evidence>
<accession>A0A6P5GNU5</accession>
<feature type="region of interest" description="Disordered" evidence="8">
    <location>
        <begin position="340"/>
        <end position="370"/>
    </location>
</feature>
<keyword evidence="5" id="KW-0190">Covalent protein-DNA linkage</keyword>
<dbReference type="Proteomes" id="UP000515123">
    <property type="component" value="Linkage group 17"/>
</dbReference>
<organism evidence="9 10">
    <name type="scientific">Ananas comosus</name>
    <name type="common">Pineapple</name>
    <name type="synonym">Ananas ananas</name>
    <dbReference type="NCBI Taxonomy" id="4615"/>
    <lineage>
        <taxon>Eukaryota</taxon>
        <taxon>Viridiplantae</taxon>
        <taxon>Streptophyta</taxon>
        <taxon>Embryophyta</taxon>
        <taxon>Tracheophyta</taxon>
        <taxon>Spermatophyta</taxon>
        <taxon>Magnoliopsida</taxon>
        <taxon>Liliopsida</taxon>
        <taxon>Poales</taxon>
        <taxon>Bromeliaceae</taxon>
        <taxon>Bromelioideae</taxon>
        <taxon>Ananas</taxon>
    </lineage>
</organism>
<feature type="region of interest" description="Disordered" evidence="8">
    <location>
        <begin position="256"/>
        <end position="316"/>
    </location>
</feature>
<evidence type="ECO:0000256" key="5">
    <source>
        <dbReference type="ARBA" id="ARBA00023124"/>
    </source>
</evidence>
<keyword evidence="9" id="KW-1185">Reference proteome</keyword>
<dbReference type="InterPro" id="IPR036590">
    <property type="entry name" value="SRAP-like"/>
</dbReference>
<keyword evidence="7" id="KW-0456">Lyase</keyword>
<reference evidence="10" key="2">
    <citation type="submission" date="2025-08" db="UniProtKB">
        <authorList>
            <consortium name="RefSeq"/>
        </authorList>
    </citation>
    <scope>IDENTIFICATION</scope>
    <source>
        <tissue evidence="10">Leaf</tissue>
    </source>
</reference>
<evidence type="ECO:0000256" key="2">
    <source>
        <dbReference type="ARBA" id="ARBA00022670"/>
    </source>
</evidence>
<keyword evidence="2" id="KW-0645">Protease</keyword>
<dbReference type="GO" id="GO:0003697">
    <property type="term" value="F:single-stranded DNA binding"/>
    <property type="evidence" value="ECO:0007669"/>
    <property type="project" value="InterPro"/>
</dbReference>
<evidence type="ECO:0000256" key="4">
    <source>
        <dbReference type="ARBA" id="ARBA00022801"/>
    </source>
</evidence>
<dbReference type="GO" id="GO:0016829">
    <property type="term" value="F:lyase activity"/>
    <property type="evidence" value="ECO:0007669"/>
    <property type="project" value="UniProtKB-KW"/>
</dbReference>
<feature type="compositionally biased region" description="Basic and acidic residues" evidence="8">
    <location>
        <begin position="282"/>
        <end position="301"/>
    </location>
</feature>
<comment type="similarity">
    <text evidence="1">Belongs to the SOS response-associated peptidase family.</text>
</comment>
<protein>
    <submittedName>
        <fullName evidence="10">Uncharacterized protein LOC109723198 isoform X1</fullName>
    </submittedName>
</protein>
<dbReference type="OrthoDB" id="2111841at2759"/>
<dbReference type="PANTHER" id="PTHR13604:SF0">
    <property type="entry name" value="ABASIC SITE PROCESSING PROTEIN HMCES"/>
    <property type="match status" value="1"/>
</dbReference>
<dbReference type="GO" id="GO:0008233">
    <property type="term" value="F:peptidase activity"/>
    <property type="evidence" value="ECO:0007669"/>
    <property type="project" value="UniProtKB-KW"/>
</dbReference>
<keyword evidence="4" id="KW-0378">Hydrolase</keyword>
<feature type="compositionally biased region" description="Polar residues" evidence="8">
    <location>
        <begin position="261"/>
        <end position="280"/>
    </location>
</feature>
<proteinExistence type="inferred from homology"/>
<dbReference type="GO" id="GO:0006508">
    <property type="term" value="P:proteolysis"/>
    <property type="evidence" value="ECO:0007669"/>
    <property type="project" value="UniProtKB-KW"/>
</dbReference>
<dbReference type="Gene3D" id="3.90.1680.10">
    <property type="entry name" value="SOS response associated peptidase-like"/>
    <property type="match status" value="1"/>
</dbReference>
<gene>
    <name evidence="10" type="primary">LOC109723198</name>
</gene>
<evidence type="ECO:0000256" key="8">
    <source>
        <dbReference type="SAM" id="MobiDB-lite"/>
    </source>
</evidence>
<name>A0A6P5GNU5_ANACO</name>
<dbReference type="SUPFAM" id="SSF143081">
    <property type="entry name" value="BB1717-like"/>
    <property type="match status" value="1"/>
</dbReference>
<dbReference type="Gramene" id="Aco025167.1.mrna1">
    <property type="protein sequence ID" value="Aco025167.1.mrna1"/>
    <property type="gene ID" value="Aco025167.1.path1"/>
</dbReference>
<keyword evidence="6" id="KW-0238">DNA-binding</keyword>
<dbReference type="AlphaFoldDB" id="A0A6P5GNU5"/>
<dbReference type="GeneID" id="109723198"/>
<evidence type="ECO:0000313" key="10">
    <source>
        <dbReference type="RefSeq" id="XP_020107070.1"/>
    </source>
</evidence>
<sequence length="370" mass="41800">MCGRVRCTLHVHQVARACGLTSGDDASSLPARQMDRYRPSYNVSPGACLPVVRKAAVGEEAAPAIHCMKWGLVPSFTKKTDKPDHYKMFNARSESIKEKTSFRRLLPTNRCLVAVEGFYEWKKDGSKKQPYYIHFEDQRPLVFAALYDSWSNSEGEILYTFTILTTRCSAALEWLHDRMPVILGNKDSIDIWLNSCAMNFEAVLRPYEGPDLVWYPVTPAVGKRSFDCPECIKEIQLKPTGDKLISMFFTLKPAAADQSEKGGTQKPSSELSQTHYSTCSVKGEHLSNEYEEPKKDEKTVQSDDFASPKMETGQQEICGIKREFEEITADYKPKVENISSWPCSPAKKKERTTKNAGERQASLLSYFGKK</sequence>
<evidence type="ECO:0000313" key="9">
    <source>
        <dbReference type="Proteomes" id="UP000515123"/>
    </source>
</evidence>
<evidence type="ECO:0000256" key="1">
    <source>
        <dbReference type="ARBA" id="ARBA00008136"/>
    </source>
</evidence>
<dbReference type="InterPro" id="IPR003738">
    <property type="entry name" value="SRAP"/>
</dbReference>
<reference evidence="9" key="1">
    <citation type="journal article" date="2015" name="Nat. Genet.">
        <title>The pineapple genome and the evolution of CAM photosynthesis.</title>
        <authorList>
            <person name="Ming R."/>
            <person name="VanBuren R."/>
            <person name="Wai C.M."/>
            <person name="Tang H."/>
            <person name="Schatz M.C."/>
            <person name="Bowers J.E."/>
            <person name="Lyons E."/>
            <person name="Wang M.L."/>
            <person name="Chen J."/>
            <person name="Biggers E."/>
            <person name="Zhang J."/>
            <person name="Huang L."/>
            <person name="Zhang L."/>
            <person name="Miao W."/>
            <person name="Zhang J."/>
            <person name="Ye Z."/>
            <person name="Miao C."/>
            <person name="Lin Z."/>
            <person name="Wang H."/>
            <person name="Zhou H."/>
            <person name="Yim W.C."/>
            <person name="Priest H.D."/>
            <person name="Zheng C."/>
            <person name="Woodhouse M."/>
            <person name="Edger P.P."/>
            <person name="Guyot R."/>
            <person name="Guo H.B."/>
            <person name="Guo H."/>
            <person name="Zheng G."/>
            <person name="Singh R."/>
            <person name="Sharma A."/>
            <person name="Min X."/>
            <person name="Zheng Y."/>
            <person name="Lee H."/>
            <person name="Gurtowski J."/>
            <person name="Sedlazeck F.J."/>
            <person name="Harkess A."/>
            <person name="McKain M.R."/>
            <person name="Liao Z."/>
            <person name="Fang J."/>
            <person name="Liu J."/>
            <person name="Zhang X."/>
            <person name="Zhang Q."/>
            <person name="Hu W."/>
            <person name="Qin Y."/>
            <person name="Wang K."/>
            <person name="Chen L.Y."/>
            <person name="Shirley N."/>
            <person name="Lin Y.R."/>
            <person name="Liu L.Y."/>
            <person name="Hernandez A.G."/>
            <person name="Wright C.L."/>
            <person name="Bulone V."/>
            <person name="Tuskan G.A."/>
            <person name="Heath K."/>
            <person name="Zee F."/>
            <person name="Moore P.H."/>
            <person name="Sunkar R."/>
            <person name="Leebens-Mack J.H."/>
            <person name="Mockler T."/>
            <person name="Bennetzen J.L."/>
            <person name="Freeling M."/>
            <person name="Sankoff D."/>
            <person name="Paterson A.H."/>
            <person name="Zhu X."/>
            <person name="Yang X."/>
            <person name="Smith J.A."/>
            <person name="Cushman J.C."/>
            <person name="Paull R.E."/>
            <person name="Yu Q."/>
        </authorList>
    </citation>
    <scope>NUCLEOTIDE SEQUENCE [LARGE SCALE GENOMIC DNA]</scope>
    <source>
        <strain evidence="9">cv. F153</strain>
    </source>
</reference>
<evidence type="ECO:0000256" key="6">
    <source>
        <dbReference type="ARBA" id="ARBA00023125"/>
    </source>
</evidence>
<keyword evidence="3" id="KW-0227">DNA damage</keyword>
<dbReference type="GO" id="GO:0106300">
    <property type="term" value="P:protein-DNA covalent cross-linking repair"/>
    <property type="evidence" value="ECO:0007669"/>
    <property type="project" value="InterPro"/>
</dbReference>
<dbReference type="RefSeq" id="XP_020107070.1">
    <property type="nucleotide sequence ID" value="XM_020251481.1"/>
</dbReference>